<dbReference type="Proteomes" id="UP000001933">
    <property type="component" value="Chromosome"/>
</dbReference>
<gene>
    <name evidence="1" type="ORF">SYN_00392</name>
</gene>
<dbReference type="AlphaFoldDB" id="Q2LS57"/>
<protein>
    <submittedName>
        <fullName evidence="1">Hypothetical cytosolic protein</fullName>
    </submittedName>
</protein>
<dbReference type="InParanoid" id="Q2LS57"/>
<accession>Q2LS57</accession>
<proteinExistence type="predicted"/>
<dbReference type="KEGG" id="sat:SYN_00392"/>
<reference evidence="1 2" key="1">
    <citation type="journal article" date="2007" name="Proc. Natl. Acad. Sci. U.S.A.">
        <title>The genome of Syntrophus aciditrophicus: life at the thermodynamic limit of microbial growth.</title>
        <authorList>
            <person name="McInerney M.J."/>
            <person name="Rohlin L."/>
            <person name="Mouttaki H."/>
            <person name="Kim U."/>
            <person name="Krupp R.S."/>
            <person name="Rios-Hernandez L."/>
            <person name="Sieber J."/>
            <person name="Struchtemeyer C.G."/>
            <person name="Bhattacharyya A."/>
            <person name="Campbell J.W."/>
            <person name="Gunsalus R.P."/>
        </authorList>
    </citation>
    <scope>NUCLEOTIDE SEQUENCE [LARGE SCALE GENOMIC DNA]</scope>
    <source>
        <strain evidence="1 2">SB</strain>
    </source>
</reference>
<evidence type="ECO:0000313" key="1">
    <source>
        <dbReference type="EMBL" id="ABC76921.1"/>
    </source>
</evidence>
<organism evidence="1 2">
    <name type="scientific">Syntrophus aciditrophicus (strain SB)</name>
    <dbReference type="NCBI Taxonomy" id="56780"/>
    <lineage>
        <taxon>Bacteria</taxon>
        <taxon>Pseudomonadati</taxon>
        <taxon>Thermodesulfobacteriota</taxon>
        <taxon>Syntrophia</taxon>
        <taxon>Syntrophales</taxon>
        <taxon>Syntrophaceae</taxon>
        <taxon>Syntrophus</taxon>
    </lineage>
</organism>
<dbReference type="EMBL" id="CP000252">
    <property type="protein sequence ID" value="ABC76921.1"/>
    <property type="molecule type" value="Genomic_DNA"/>
</dbReference>
<name>Q2LS57_SYNAS</name>
<dbReference type="HOGENOM" id="CLU_2557045_0_0_7"/>
<evidence type="ECO:0000313" key="2">
    <source>
        <dbReference type="Proteomes" id="UP000001933"/>
    </source>
</evidence>
<keyword evidence="2" id="KW-1185">Reference proteome</keyword>
<sequence length="82" mass="8966">MSIRGDMVQNIWQEIVSVVLGYFNQFNIRPAFDMGNQTRPLDAAVATTNLSEESSSLLKSVNTVEKYSISPISSIITSLLAG</sequence>